<dbReference type="SMART" id="SM00291">
    <property type="entry name" value="ZnF_ZZ"/>
    <property type="match status" value="3"/>
</dbReference>
<gene>
    <name evidence="7" type="ORF">AXG93_4368s2420</name>
</gene>
<keyword evidence="3" id="KW-0862">Zinc</keyword>
<comment type="caution">
    <text evidence="7">The sequence shown here is derived from an EMBL/GenBank/DDBJ whole genome shotgun (WGS) entry which is preliminary data.</text>
</comment>
<evidence type="ECO:0000256" key="5">
    <source>
        <dbReference type="SAM" id="Coils"/>
    </source>
</evidence>
<name>A0A176VZR7_MARPO</name>
<dbReference type="PANTHER" id="PTHR20930:SF0">
    <property type="entry name" value="PROTEIN ILRUN"/>
    <property type="match status" value="1"/>
</dbReference>
<evidence type="ECO:0000259" key="6">
    <source>
        <dbReference type="PROSITE" id="PS50135"/>
    </source>
</evidence>
<dbReference type="SUPFAM" id="SSF57850">
    <property type="entry name" value="RING/U-box"/>
    <property type="match status" value="3"/>
</dbReference>
<evidence type="ECO:0000256" key="3">
    <source>
        <dbReference type="ARBA" id="ARBA00022833"/>
    </source>
</evidence>
<dbReference type="Proteomes" id="UP000077202">
    <property type="component" value="Unassembled WGS sequence"/>
</dbReference>
<keyword evidence="5" id="KW-0175">Coiled coil</keyword>
<evidence type="ECO:0000256" key="4">
    <source>
        <dbReference type="PROSITE-ProRule" id="PRU00228"/>
    </source>
</evidence>
<evidence type="ECO:0000313" key="8">
    <source>
        <dbReference type="Proteomes" id="UP000077202"/>
    </source>
</evidence>
<evidence type="ECO:0000256" key="1">
    <source>
        <dbReference type="ARBA" id="ARBA00022723"/>
    </source>
</evidence>
<dbReference type="Pfam" id="PF00569">
    <property type="entry name" value="ZZ"/>
    <property type="match status" value="2"/>
</dbReference>
<keyword evidence="8" id="KW-1185">Reference proteome</keyword>
<dbReference type="Gene3D" id="3.30.60.90">
    <property type="match status" value="3"/>
</dbReference>
<dbReference type="PANTHER" id="PTHR20930">
    <property type="entry name" value="OVARIAN CARCINOMA ANTIGEN CA125-RELATED"/>
    <property type="match status" value="1"/>
</dbReference>
<keyword evidence="1" id="KW-0479">Metal-binding</keyword>
<organism evidence="7 8">
    <name type="scientific">Marchantia polymorpha subsp. ruderalis</name>
    <dbReference type="NCBI Taxonomy" id="1480154"/>
    <lineage>
        <taxon>Eukaryota</taxon>
        <taxon>Viridiplantae</taxon>
        <taxon>Streptophyta</taxon>
        <taxon>Embryophyta</taxon>
        <taxon>Marchantiophyta</taxon>
        <taxon>Marchantiopsida</taxon>
        <taxon>Marchantiidae</taxon>
        <taxon>Marchantiales</taxon>
        <taxon>Marchantiaceae</taxon>
        <taxon>Marchantia</taxon>
    </lineage>
</organism>
<accession>A0A176VZR7</accession>
<feature type="domain" description="ZZ-type" evidence="6">
    <location>
        <begin position="100"/>
        <end position="152"/>
    </location>
</feature>
<keyword evidence="2 4" id="KW-0863">Zinc-finger</keyword>
<dbReference type="InterPro" id="IPR000433">
    <property type="entry name" value="Znf_ZZ"/>
</dbReference>
<feature type="coiled-coil region" evidence="5">
    <location>
        <begin position="362"/>
        <end position="474"/>
    </location>
</feature>
<proteinExistence type="predicted"/>
<protein>
    <recommendedName>
        <fullName evidence="6">ZZ-type domain-containing protein</fullName>
    </recommendedName>
</protein>
<reference evidence="7" key="1">
    <citation type="submission" date="2016-03" db="EMBL/GenBank/DDBJ databases">
        <title>Mechanisms controlling the formation of the plant cell surface in tip-growing cells are functionally conserved among land plants.</title>
        <authorList>
            <person name="Honkanen S."/>
            <person name="Jones V.A."/>
            <person name="Morieri G."/>
            <person name="Champion C."/>
            <person name="Hetherington A.J."/>
            <person name="Kelly S."/>
            <person name="Saint-Marcoux D."/>
            <person name="Proust H."/>
            <person name="Prescott H."/>
            <person name="Dolan L."/>
        </authorList>
    </citation>
    <scope>NUCLEOTIDE SEQUENCE [LARGE SCALE GENOMIC DNA]</scope>
    <source>
        <tissue evidence="7">Whole gametophyte</tissue>
    </source>
</reference>
<evidence type="ECO:0000313" key="7">
    <source>
        <dbReference type="EMBL" id="OAE25781.1"/>
    </source>
</evidence>
<sequence length="1287" mass="147468">MQMMLKCSLPFSSLATNITLPSGRSDFRTRARPVLGTGHAADTTGTTPLLASGGLPDCRRGQPGKGSFRKVPVSLGSEGECKAATVQSTRKLGAVATLGRRGVSCGNCNVTPISGYRFRCDSCPNHDLCEKCFRLGHTQRGHNFLRIARDSNNFHPPFQVYYIVCDECGTAPIEGRRYHHKWRPNRNLCVDCYTKQPQAAREYEIIEEVKIPTICTTHSPVFHFHKRCGSCGVKPITGPRFDSIAYPDYSLCLVCFDTKFIKGTIKNEEFVRVERPEINKVRQIFVYSCMSCGEVPICGPAYVNQRVPEKVFCLLCYMNVPRQVQFEYSRVECPTQLGDPPAPEISQHGALVPAGSVRSDEYAKLAREFELYRKEKEEKEEQAKVMAKNFMQLSDKYTKQQTMGRSGDGELERLRREKAEAVLECAKLSDDIERLKKEKEDDAEYATRIYVSRIEALEKELIQSQEALRTGEASYASIQEQFEKVMLEKDEALEFASLARELETTEVDKQMHADMALEFDKLKEAHLELTRQFELLKLKSDEDSRLSAEKFDNVVKEHSTLATQSENEKQELLIFINGLEDTKSVLEEAARNSAEKQEQLVRDQLRLTEDYNVLMEEKETLEKQRDELAVFNANLEEEVEKLKTEKSEAVENAILARGLVATEAEKEETLRAEVSNLSSELEKLKQMHVTLTSEYENLMKEKEDAAIAFAEKYESLAKELLTLNEEFDEWKEEKALAEREWEEKHSELTKETMTLKEKGETGSVFAAKYEELERAHTRYVELHDYEVKELVDNVKRLEEEREAMEGNASLAAEREADILMENKNLKEEAAKWTELIGDFHALVKDKEAKLLEVDQLLKDKEAKLVELEQLLEEKEAASEARARDYSTLNDDYEALEKENGDLIEKYETLKEEYETLKEEYELFRTEKEQELKEKELVMSRGLDDHSSLAQQLNLLKKDLVTAEETTKLSRAEFLELSEEFEKLQEDAAQREHDLMHDFEMMKNEKEEEIADLMDRIQSLEVLLKEKEAALKTGAAPQAALLKEIESLKEELRVMEEDKQMEAENASGFIHGLQKQVEKLESSLKEKESVGSIAAVSSIKKMEGQGVNMDQYNRILTENETLREEIESVKEDFDEIYPKFQKLFQSKVTKEEFERLKVEYDRLKANIPASILSVNTPGVGKCALLAICCYGAINERKKESLEEGYERSRRNCNDQDLLRQSEEFMNEAAKELDKQFDNYMEEALSITDKEAEEFFLTLQPMFDTGHSTPISKSFSTKVVRAGQAAARK</sequence>
<feature type="coiled-coil region" evidence="5">
    <location>
        <begin position="843"/>
        <end position="965"/>
    </location>
</feature>
<dbReference type="PROSITE" id="PS50135">
    <property type="entry name" value="ZF_ZZ_2"/>
    <property type="match status" value="1"/>
</dbReference>
<dbReference type="GO" id="GO:0008270">
    <property type="term" value="F:zinc ion binding"/>
    <property type="evidence" value="ECO:0007669"/>
    <property type="project" value="UniProtKB-KW"/>
</dbReference>
<dbReference type="EMBL" id="LVLJ01002295">
    <property type="protein sequence ID" value="OAE25781.1"/>
    <property type="molecule type" value="Genomic_DNA"/>
</dbReference>
<evidence type="ECO:0000256" key="2">
    <source>
        <dbReference type="ARBA" id="ARBA00022771"/>
    </source>
</evidence>
<dbReference type="InterPro" id="IPR043145">
    <property type="entry name" value="Znf_ZZ_sf"/>
</dbReference>
<feature type="coiled-coil region" evidence="5">
    <location>
        <begin position="995"/>
        <end position="1165"/>
    </location>
</feature>
<feature type="coiled-coil region" evidence="5">
    <location>
        <begin position="780"/>
        <end position="814"/>
    </location>
</feature>
<feature type="coiled-coil region" evidence="5">
    <location>
        <begin position="576"/>
        <end position="740"/>
    </location>
</feature>